<feature type="transmembrane region" description="Helical" evidence="1">
    <location>
        <begin position="111"/>
        <end position="128"/>
    </location>
</feature>
<proteinExistence type="predicted"/>
<keyword evidence="1" id="KW-0812">Transmembrane</keyword>
<keyword evidence="1" id="KW-1133">Transmembrane helix</keyword>
<evidence type="ECO:0000313" key="2">
    <source>
        <dbReference type="EMBL" id="GBB99248.1"/>
    </source>
</evidence>
<evidence type="ECO:0000313" key="3">
    <source>
        <dbReference type="Proteomes" id="UP000247702"/>
    </source>
</evidence>
<evidence type="ECO:0000256" key="1">
    <source>
        <dbReference type="SAM" id="Phobius"/>
    </source>
</evidence>
<feature type="transmembrane region" description="Helical" evidence="1">
    <location>
        <begin position="184"/>
        <end position="211"/>
    </location>
</feature>
<keyword evidence="3" id="KW-1185">Reference proteome</keyword>
<name>A0A2Z6S577_9GLOM</name>
<organism evidence="2 3">
    <name type="scientific">Rhizophagus clarus</name>
    <dbReference type="NCBI Taxonomy" id="94130"/>
    <lineage>
        <taxon>Eukaryota</taxon>
        <taxon>Fungi</taxon>
        <taxon>Fungi incertae sedis</taxon>
        <taxon>Mucoromycota</taxon>
        <taxon>Glomeromycotina</taxon>
        <taxon>Glomeromycetes</taxon>
        <taxon>Glomerales</taxon>
        <taxon>Glomeraceae</taxon>
        <taxon>Rhizophagus</taxon>
    </lineage>
</organism>
<protein>
    <submittedName>
        <fullName evidence="2">Uncharacterized protein</fullName>
    </submittedName>
</protein>
<gene>
    <name evidence="2" type="ORF">RclHR1_03460017</name>
</gene>
<feature type="transmembrane region" description="Helical" evidence="1">
    <location>
        <begin position="148"/>
        <end position="164"/>
    </location>
</feature>
<dbReference type="EMBL" id="BEXD01002735">
    <property type="protein sequence ID" value="GBB99248.1"/>
    <property type="molecule type" value="Genomic_DNA"/>
</dbReference>
<dbReference type="Proteomes" id="UP000247702">
    <property type="component" value="Unassembled WGS sequence"/>
</dbReference>
<comment type="caution">
    <text evidence="2">The sequence shown here is derived from an EMBL/GenBank/DDBJ whole genome shotgun (WGS) entry which is preliminary data.</text>
</comment>
<accession>A0A2Z6S577</accession>
<reference evidence="2 3" key="1">
    <citation type="submission" date="2017-11" db="EMBL/GenBank/DDBJ databases">
        <title>The genome of Rhizophagus clarus HR1 reveals common genetic basis of auxotrophy among arbuscular mycorrhizal fungi.</title>
        <authorList>
            <person name="Kobayashi Y."/>
        </authorList>
    </citation>
    <scope>NUCLEOTIDE SEQUENCE [LARGE SCALE GENOMIC DNA]</scope>
    <source>
        <strain evidence="2 3">HR1</strain>
    </source>
</reference>
<keyword evidence="1" id="KW-0472">Membrane</keyword>
<dbReference type="AlphaFoldDB" id="A0A2Z6S577"/>
<feature type="transmembrane region" description="Helical" evidence="1">
    <location>
        <begin position="12"/>
        <end position="31"/>
    </location>
</feature>
<sequence>MDKVRFFRRLRISQIIITAFICLIEKSRIYLYKRKPHFVDIPFNLTYTTLDFVDFVDCEYYIADNYERGLHLGNVSFDQAYISDSALDFVDCGITSSYVIDLGYLYDYHDLYIILSAISLILLVYNLFRAENQRFTSLFMRLFNIIDNYLDSILLVVWTYTAIINNTPKFFTNWDYMCHGFGNFNVILCASHVISYILCLLLFLSCIIRIVTKYGGIFNRSDDYEYTPLLWDYDLIDDDEYEPFLEGDVDAKLIDDEEITVKFIEFDKEKANVEKLIEIDDPEGK</sequence>